<evidence type="ECO:0000256" key="4">
    <source>
        <dbReference type="ARBA" id="ARBA00022679"/>
    </source>
</evidence>
<dbReference type="InterPro" id="IPR051810">
    <property type="entry name" value="Precorrin_MeTrfase"/>
</dbReference>
<dbReference type="Pfam" id="PF00590">
    <property type="entry name" value="TP_methylase"/>
    <property type="match status" value="1"/>
</dbReference>
<keyword evidence="2" id="KW-0169">Cobalamin biosynthesis</keyword>
<dbReference type="Pfam" id="PF11760">
    <property type="entry name" value="CbiG_N"/>
    <property type="match status" value="1"/>
</dbReference>
<dbReference type="InterPro" id="IPR014777">
    <property type="entry name" value="4pyrrole_Mease_sub1"/>
</dbReference>
<dbReference type="Gene3D" id="3.30.950.10">
    <property type="entry name" value="Methyltransferase, Cobalt-precorrin-4 Transmethylase, Domain 2"/>
    <property type="match status" value="1"/>
</dbReference>
<evidence type="ECO:0000313" key="9">
    <source>
        <dbReference type="EMBL" id="VVQ08676.1"/>
    </source>
</evidence>
<dbReference type="SUPFAM" id="SSF159672">
    <property type="entry name" value="CbiG N-terminal domain-like"/>
    <property type="match status" value="1"/>
</dbReference>
<feature type="domain" description="CobE/GbiG C-terminal" evidence="7">
    <location>
        <begin position="216"/>
        <end position="275"/>
    </location>
</feature>
<evidence type="ECO:0000259" key="6">
    <source>
        <dbReference type="Pfam" id="PF00590"/>
    </source>
</evidence>
<keyword evidence="9" id="KW-0456">Lyase</keyword>
<evidence type="ECO:0000256" key="3">
    <source>
        <dbReference type="ARBA" id="ARBA00022603"/>
    </source>
</evidence>
<dbReference type="Gene3D" id="3.40.50.11220">
    <property type="match status" value="1"/>
</dbReference>
<reference evidence="9 10" key="1">
    <citation type="submission" date="2019-09" db="EMBL/GenBank/DDBJ databases">
        <authorList>
            <person name="Chandra G."/>
            <person name="Truman W A."/>
        </authorList>
    </citation>
    <scope>NUCLEOTIDE SEQUENCE [LARGE SCALE GENOMIC DNA]</scope>
    <source>
        <strain evidence="9">PS938</strain>
    </source>
</reference>
<dbReference type="InterPro" id="IPR014776">
    <property type="entry name" value="4pyrrole_Mease_sub2"/>
</dbReference>
<evidence type="ECO:0000313" key="10">
    <source>
        <dbReference type="Proteomes" id="UP000327191"/>
    </source>
</evidence>
<dbReference type="InterPro" id="IPR021744">
    <property type="entry name" value="CbiG_N"/>
</dbReference>
<keyword evidence="4" id="KW-0808">Transferase</keyword>
<protein>
    <submittedName>
        <fullName evidence="9">Siroheme synthase</fullName>
        <ecNumber evidence="9">4.99.1.4</ecNumber>
    </submittedName>
</protein>
<gene>
    <name evidence="9" type="primary">cysG_2</name>
    <name evidence="9" type="ORF">PS938_03321</name>
</gene>
<dbReference type="Pfam" id="PF01890">
    <property type="entry name" value="CbiG_C"/>
    <property type="match status" value="1"/>
</dbReference>
<dbReference type="RefSeq" id="WP_095944210.1">
    <property type="nucleotide sequence ID" value="NZ_CABVJE010000014.1"/>
</dbReference>
<dbReference type="PANTHER" id="PTHR47036">
    <property type="entry name" value="COBALT-FACTOR III C(17)-METHYLTRANSFERASE-RELATED"/>
    <property type="match status" value="1"/>
</dbReference>
<evidence type="ECO:0000256" key="5">
    <source>
        <dbReference type="ARBA" id="ARBA00022691"/>
    </source>
</evidence>
<dbReference type="UniPathway" id="UPA00148"/>
<feature type="domain" description="Cobalamin synthesis G N-terminal" evidence="8">
    <location>
        <begin position="51"/>
        <end position="129"/>
    </location>
</feature>
<dbReference type="EC" id="4.99.1.4" evidence="9"/>
<evidence type="ECO:0000259" key="7">
    <source>
        <dbReference type="Pfam" id="PF01890"/>
    </source>
</evidence>
<name>A0A5E7UF09_PSEFL</name>
<dbReference type="InterPro" id="IPR002750">
    <property type="entry name" value="CobE/GbiG_C"/>
</dbReference>
<dbReference type="InterPro" id="IPR000878">
    <property type="entry name" value="4pyrrol_Mease"/>
</dbReference>
<dbReference type="CDD" id="cd11646">
    <property type="entry name" value="Precorrin_3B_C17_MT"/>
    <property type="match status" value="1"/>
</dbReference>
<evidence type="ECO:0000256" key="2">
    <source>
        <dbReference type="ARBA" id="ARBA00022573"/>
    </source>
</evidence>
<dbReference type="InterPro" id="IPR006363">
    <property type="entry name" value="Cbl_synth_CobJ/CibH_dom"/>
</dbReference>
<dbReference type="SUPFAM" id="SSF53790">
    <property type="entry name" value="Tetrapyrrole methylase"/>
    <property type="match status" value="1"/>
</dbReference>
<proteinExistence type="predicted"/>
<evidence type="ECO:0000256" key="1">
    <source>
        <dbReference type="ARBA" id="ARBA00004953"/>
    </source>
</evidence>
<dbReference type="AlphaFoldDB" id="A0A5E7UF09"/>
<dbReference type="NCBIfam" id="TIGR01466">
    <property type="entry name" value="cobJ_cbiH"/>
    <property type="match status" value="1"/>
</dbReference>
<dbReference type="Gene3D" id="3.30.420.180">
    <property type="entry name" value="CobE/GbiG C-terminal domain"/>
    <property type="match status" value="1"/>
</dbReference>
<sequence length="569" mass="60557">MTRPVPAIVILGNGSLATARSIQQVYPEALIHGLAERVEGADRVYHEFGATLRELYQQGTPIIALCAAGIVIRTLAPLLLEKGVEPPVLAVAEDGSAVVPLLGGLGGVNVMAREIAASLEVAAAITTSGELRFGTCLLNPPSGYALGDLELGKRFVSDLLAGETVRIEGEAPWLVQAQLPEDAQARLAVHVSHAERAPAANELLIYPRNVVVAVDAGVESIAQAVRDALHQAKIAVQSLACLLAADTEMASPGLREAALELGVPLRFAQAEMVLGERLSTAIGQPVSMLDSDTVAIAVAEQPLDPLQIGRPRGRLAVIGLGPGAAELMVPAVKAELARANDILGYETYVRMAGPFRDDQVLHCTDNREEMQRARHAFELAAQGRSVVVVSSGDPGVFAMAAAVLEALHESTDVHWHNVDLEILPGVSASLATAAQAGAPLGHDFCVLSLSDNLKPWSIIEKRLDLAAQADLAMAFYNPISRSRPWQLGRALEIVAQHRAPQTPVVLGRDVGRPGQTLRVTTLSQLTPDQVDMRTMVLIGSSTTRVFHRSQGMSWVYTPRSYGDKLIDIN</sequence>
<accession>A0A5E7UF09</accession>
<dbReference type="EMBL" id="CABVJE010000014">
    <property type="protein sequence ID" value="VVQ08676.1"/>
    <property type="molecule type" value="Genomic_DNA"/>
</dbReference>
<dbReference type="SUPFAM" id="SSF159664">
    <property type="entry name" value="CobE/GbiG C-terminal domain-like"/>
    <property type="match status" value="1"/>
</dbReference>
<dbReference type="InterPro" id="IPR038029">
    <property type="entry name" value="GbiG_N_sf"/>
</dbReference>
<organism evidence="9 10">
    <name type="scientific">Pseudomonas fluorescens</name>
    <dbReference type="NCBI Taxonomy" id="294"/>
    <lineage>
        <taxon>Bacteria</taxon>
        <taxon>Pseudomonadati</taxon>
        <taxon>Pseudomonadota</taxon>
        <taxon>Gammaproteobacteria</taxon>
        <taxon>Pseudomonadales</taxon>
        <taxon>Pseudomonadaceae</taxon>
        <taxon>Pseudomonas</taxon>
    </lineage>
</organism>
<dbReference type="GO" id="GO:0009236">
    <property type="term" value="P:cobalamin biosynthetic process"/>
    <property type="evidence" value="ECO:0007669"/>
    <property type="project" value="UniProtKB-UniPathway"/>
</dbReference>
<comment type="pathway">
    <text evidence="1">Cofactor biosynthesis; adenosylcobalamin biosynthesis.</text>
</comment>
<dbReference type="OrthoDB" id="9772960at2"/>
<dbReference type="GO" id="GO:0051266">
    <property type="term" value="F:sirohydrochlorin ferrochelatase activity"/>
    <property type="evidence" value="ECO:0007669"/>
    <property type="project" value="UniProtKB-EC"/>
</dbReference>
<dbReference type="Proteomes" id="UP000327191">
    <property type="component" value="Unassembled WGS sequence"/>
</dbReference>
<dbReference type="InterPro" id="IPR035996">
    <property type="entry name" value="4pyrrol_Methylase_sf"/>
</dbReference>
<dbReference type="GO" id="GO:0032259">
    <property type="term" value="P:methylation"/>
    <property type="evidence" value="ECO:0007669"/>
    <property type="project" value="UniProtKB-KW"/>
</dbReference>
<dbReference type="InterPro" id="IPR036518">
    <property type="entry name" value="CobE/GbiG_C_sf"/>
</dbReference>
<dbReference type="Gene3D" id="3.40.1010.10">
    <property type="entry name" value="Cobalt-precorrin-4 Transmethylase, Domain 1"/>
    <property type="match status" value="1"/>
</dbReference>
<dbReference type="GO" id="GO:0008168">
    <property type="term" value="F:methyltransferase activity"/>
    <property type="evidence" value="ECO:0007669"/>
    <property type="project" value="UniProtKB-KW"/>
</dbReference>
<keyword evidence="5" id="KW-0949">S-adenosyl-L-methionine</keyword>
<keyword evidence="3" id="KW-0489">Methyltransferase</keyword>
<dbReference type="PANTHER" id="PTHR47036:SF1">
    <property type="entry name" value="COBALT-FACTOR III C(17)-METHYLTRANSFERASE-RELATED"/>
    <property type="match status" value="1"/>
</dbReference>
<evidence type="ECO:0000259" key="8">
    <source>
        <dbReference type="Pfam" id="PF11760"/>
    </source>
</evidence>
<feature type="domain" description="Tetrapyrrole methylase" evidence="6">
    <location>
        <begin position="315"/>
        <end position="525"/>
    </location>
</feature>